<dbReference type="GeneID" id="110805087"/>
<organism evidence="1 2">
    <name type="scientific">Spinacia oleracea</name>
    <name type="common">Spinach</name>
    <dbReference type="NCBI Taxonomy" id="3562"/>
    <lineage>
        <taxon>Eukaryota</taxon>
        <taxon>Viridiplantae</taxon>
        <taxon>Streptophyta</taxon>
        <taxon>Embryophyta</taxon>
        <taxon>Tracheophyta</taxon>
        <taxon>Spermatophyta</taxon>
        <taxon>Magnoliopsida</taxon>
        <taxon>eudicotyledons</taxon>
        <taxon>Gunneridae</taxon>
        <taxon>Pentapetalae</taxon>
        <taxon>Caryophyllales</taxon>
        <taxon>Chenopodiaceae</taxon>
        <taxon>Chenopodioideae</taxon>
        <taxon>Anserineae</taxon>
        <taxon>Spinacia</taxon>
    </lineage>
</organism>
<evidence type="ECO:0000313" key="2">
    <source>
        <dbReference type="RefSeq" id="XP_021866389.2"/>
    </source>
</evidence>
<dbReference type="AlphaFoldDB" id="A0A9R0JH59"/>
<protein>
    <submittedName>
        <fullName evidence="2">Uncharacterized protein</fullName>
    </submittedName>
</protein>
<evidence type="ECO:0000313" key="1">
    <source>
        <dbReference type="Proteomes" id="UP000813463"/>
    </source>
</evidence>
<reference evidence="2" key="2">
    <citation type="submission" date="2025-08" db="UniProtKB">
        <authorList>
            <consortium name="RefSeq"/>
        </authorList>
    </citation>
    <scope>IDENTIFICATION</scope>
    <source>
        <tissue evidence="2">Leaf</tissue>
    </source>
</reference>
<reference evidence="1" key="1">
    <citation type="journal article" date="2021" name="Nat. Commun.">
        <title>Genomic analyses provide insights into spinach domestication and the genetic basis of agronomic traits.</title>
        <authorList>
            <person name="Cai X."/>
            <person name="Sun X."/>
            <person name="Xu C."/>
            <person name="Sun H."/>
            <person name="Wang X."/>
            <person name="Ge C."/>
            <person name="Zhang Z."/>
            <person name="Wang Q."/>
            <person name="Fei Z."/>
            <person name="Jiao C."/>
            <person name="Wang Q."/>
        </authorList>
    </citation>
    <scope>NUCLEOTIDE SEQUENCE [LARGE SCALE GENOMIC DNA]</scope>
    <source>
        <strain evidence="1">cv. Varoflay</strain>
    </source>
</reference>
<dbReference type="KEGG" id="soe:110805087"/>
<accession>A0A9R0JH59</accession>
<gene>
    <name evidence="2" type="primary">LOC110805087</name>
</gene>
<dbReference type="RefSeq" id="XP_021866389.2">
    <property type="nucleotide sequence ID" value="XM_022010697.2"/>
</dbReference>
<keyword evidence="1" id="KW-1185">Reference proteome</keyword>
<dbReference type="PANTHER" id="PTHR33356">
    <property type="entry name" value="TIP41-LIKE PROTEIN"/>
    <property type="match status" value="1"/>
</dbReference>
<dbReference type="PANTHER" id="PTHR33356:SF13">
    <property type="entry name" value="DUF4005 DOMAIN-CONTAINING PROTEIN"/>
    <property type="match status" value="1"/>
</dbReference>
<sequence>MAEDCSVDVDDVGFEEGLTWLPAHILHEACGGQIFEEQVGHRARHYQHQNHVNGPGSYPLHPLKSGRKYQERVRIGSKRTSGGPGMQAVFLDQAGHNKTCGTGVFLPRRAGTDFQPTKNPPCSPVLLPSRVVHGLNLNIQALGLQISPKQDLKTTRKDRVHNANYKKEEKDPRERCDIISQDQKISPELFLPKEWSY</sequence>
<dbReference type="Proteomes" id="UP000813463">
    <property type="component" value="Chromosome 1"/>
</dbReference>
<name>A0A9R0JH59_SPIOL</name>
<proteinExistence type="predicted"/>